<dbReference type="GO" id="GO:0031347">
    <property type="term" value="P:regulation of defense response"/>
    <property type="evidence" value="ECO:0007669"/>
    <property type="project" value="UniProtKB-UniRule"/>
</dbReference>
<comment type="domain">
    <text evidence="2">The jas domain is required for interaction with COI1.</text>
</comment>
<keyword evidence="2" id="KW-0539">Nucleus</keyword>
<proteinExistence type="inferred from homology"/>
<dbReference type="AlphaFoldDB" id="A0A834YW21"/>
<name>A0A834YW21_TETSI</name>
<evidence type="ECO:0000256" key="3">
    <source>
        <dbReference type="SAM" id="MobiDB-lite"/>
    </source>
</evidence>
<comment type="similarity">
    <text evidence="1 2">Belongs to the TIFY/JAZ family.</text>
</comment>
<evidence type="ECO:0000313" key="6">
    <source>
        <dbReference type="Proteomes" id="UP000655225"/>
    </source>
</evidence>
<comment type="subcellular location">
    <subcellularLocation>
        <location evidence="2">Nucleus</location>
    </subcellularLocation>
</comment>
<dbReference type="InterPro" id="IPR040390">
    <property type="entry name" value="TIFY/JAZ"/>
</dbReference>
<feature type="domain" description="Tify" evidence="4">
    <location>
        <begin position="133"/>
        <end position="168"/>
    </location>
</feature>
<organism evidence="5 6">
    <name type="scientific">Tetracentron sinense</name>
    <name type="common">Spur-leaf</name>
    <dbReference type="NCBI Taxonomy" id="13715"/>
    <lineage>
        <taxon>Eukaryota</taxon>
        <taxon>Viridiplantae</taxon>
        <taxon>Streptophyta</taxon>
        <taxon>Embryophyta</taxon>
        <taxon>Tracheophyta</taxon>
        <taxon>Spermatophyta</taxon>
        <taxon>Magnoliopsida</taxon>
        <taxon>Trochodendrales</taxon>
        <taxon>Trochodendraceae</taxon>
        <taxon>Tetracentron</taxon>
    </lineage>
</organism>
<gene>
    <name evidence="5" type="ORF">HHK36_021899</name>
</gene>
<dbReference type="PROSITE" id="PS51320">
    <property type="entry name" value="TIFY"/>
    <property type="match status" value="1"/>
</dbReference>
<feature type="region of interest" description="Disordered" evidence="3">
    <location>
        <begin position="1"/>
        <end position="25"/>
    </location>
</feature>
<dbReference type="EMBL" id="JABCRI010000015">
    <property type="protein sequence ID" value="KAF8393653.1"/>
    <property type="molecule type" value="Genomic_DNA"/>
</dbReference>
<dbReference type="InterPro" id="IPR010399">
    <property type="entry name" value="Tify_dom"/>
</dbReference>
<dbReference type="OrthoDB" id="1937734at2759"/>
<evidence type="ECO:0000256" key="2">
    <source>
        <dbReference type="RuleBase" id="RU369065"/>
    </source>
</evidence>
<dbReference type="GO" id="GO:0009611">
    <property type="term" value="P:response to wounding"/>
    <property type="evidence" value="ECO:0007669"/>
    <property type="project" value="UniProtKB-UniRule"/>
</dbReference>
<reference evidence="5 6" key="1">
    <citation type="submission" date="2020-04" db="EMBL/GenBank/DDBJ databases">
        <title>Plant Genome Project.</title>
        <authorList>
            <person name="Zhang R.-G."/>
        </authorList>
    </citation>
    <scope>NUCLEOTIDE SEQUENCE [LARGE SCALE GENOMIC DNA]</scope>
    <source>
        <strain evidence="5">YNK0</strain>
        <tissue evidence="5">Leaf</tissue>
    </source>
</reference>
<protein>
    <recommendedName>
        <fullName evidence="2">Protein TIFY</fullName>
    </recommendedName>
    <alternativeName>
        <fullName evidence="2">Jasmonate ZIM domain-containing protein</fullName>
    </alternativeName>
</protein>
<dbReference type="InterPro" id="IPR018467">
    <property type="entry name" value="CCT_CS"/>
</dbReference>
<comment type="function">
    <text evidence="2">Repressor of jasmonate responses.</text>
</comment>
<evidence type="ECO:0000256" key="1">
    <source>
        <dbReference type="ARBA" id="ARBA00008614"/>
    </source>
</evidence>
<accession>A0A834YW21</accession>
<evidence type="ECO:0000259" key="4">
    <source>
        <dbReference type="PROSITE" id="PS51320"/>
    </source>
</evidence>
<dbReference type="PANTHER" id="PTHR33077:SF140">
    <property type="entry name" value="PROTEIN TIFY 10B"/>
    <property type="match status" value="1"/>
</dbReference>
<dbReference type="SMART" id="SM00979">
    <property type="entry name" value="TIFY"/>
    <property type="match status" value="1"/>
</dbReference>
<comment type="caution">
    <text evidence="5">The sequence shown here is derived from an EMBL/GenBank/DDBJ whole genome shotgun (WGS) entry which is preliminary data.</text>
</comment>
<dbReference type="PANTHER" id="PTHR33077">
    <property type="entry name" value="PROTEIN TIFY 4A-RELATED-RELATED"/>
    <property type="match status" value="1"/>
</dbReference>
<evidence type="ECO:0000313" key="5">
    <source>
        <dbReference type="EMBL" id="KAF8393653.1"/>
    </source>
</evidence>
<dbReference type="Proteomes" id="UP000655225">
    <property type="component" value="Unassembled WGS sequence"/>
</dbReference>
<dbReference type="GO" id="GO:2000022">
    <property type="term" value="P:regulation of jasmonic acid mediated signaling pathway"/>
    <property type="evidence" value="ECO:0007669"/>
    <property type="project" value="UniProtKB-UniRule"/>
</dbReference>
<dbReference type="OMA" id="FPRDHVS"/>
<dbReference type="Pfam" id="PF09425">
    <property type="entry name" value="Jas_motif"/>
    <property type="match status" value="1"/>
</dbReference>
<dbReference type="GO" id="GO:0005634">
    <property type="term" value="C:nucleus"/>
    <property type="evidence" value="ECO:0007669"/>
    <property type="project" value="UniProtKB-SubCell"/>
</dbReference>
<keyword evidence="6" id="KW-1185">Reference proteome</keyword>
<keyword evidence="2" id="KW-1184">Jasmonic acid signaling pathway</keyword>
<dbReference type="Pfam" id="PF06200">
    <property type="entry name" value="tify"/>
    <property type="match status" value="1"/>
</dbReference>
<sequence>MSNSPDSSEIGRVPGRKSAKAPEKSNFANTCSLLGQFLKEKGTLGDLSLGMTSSLEGKGKPELLHQTAPTMNYFSNMETSGGFSGVPRRNGSASRNLQFMDLFPQHAGFGPSVSVAGVPKTSDFSVNIPSARMESETAQMTIFYAGQVIVLDDFPADKAREIMLLASKGSSLIPGCLTSTSGNDRINPGSLQRLPQPILSDLPIARRASLHRFLEKRKDRVSASAPYQISKSGATPSKQADSKTWLGLAPQLSPQVELQL</sequence>